<dbReference type="PROSITE" id="PS51782">
    <property type="entry name" value="LYSM"/>
    <property type="match status" value="1"/>
</dbReference>
<accession>A0ABY3RDY1</accession>
<dbReference type="InterPro" id="IPR052196">
    <property type="entry name" value="Bact_Kbp"/>
</dbReference>
<name>A0ABY3RDY1_9BRAD</name>
<dbReference type="PANTHER" id="PTHR34700">
    <property type="entry name" value="POTASSIUM BINDING PROTEIN KBP"/>
    <property type="match status" value="1"/>
</dbReference>
<gene>
    <name evidence="3" type="ORF">LQG66_04065</name>
</gene>
<dbReference type="Pfam" id="PF01476">
    <property type="entry name" value="LysM"/>
    <property type="match status" value="1"/>
</dbReference>
<dbReference type="Proteomes" id="UP001431010">
    <property type="component" value="Chromosome"/>
</dbReference>
<dbReference type="InterPro" id="IPR018392">
    <property type="entry name" value="LysM"/>
</dbReference>
<protein>
    <submittedName>
        <fullName evidence="3">LysM peptidoglycan-binding domain-containing protein</fullName>
    </submittedName>
</protein>
<dbReference type="Gene3D" id="3.10.350.10">
    <property type="entry name" value="LysM domain"/>
    <property type="match status" value="1"/>
</dbReference>
<dbReference type="RefSeq" id="WP_231323671.1">
    <property type="nucleotide sequence ID" value="NZ_CP088156.1"/>
</dbReference>
<keyword evidence="4" id="KW-1185">Reference proteome</keyword>
<dbReference type="CDD" id="cd00118">
    <property type="entry name" value="LysM"/>
    <property type="match status" value="1"/>
</dbReference>
<dbReference type="EMBL" id="CP088156">
    <property type="protein sequence ID" value="UFZ05503.1"/>
    <property type="molecule type" value="Genomic_DNA"/>
</dbReference>
<dbReference type="PANTHER" id="PTHR34700:SF4">
    <property type="entry name" value="PHAGE-LIKE ELEMENT PBSX PROTEIN XKDP"/>
    <property type="match status" value="1"/>
</dbReference>
<organism evidence="3 4">
    <name type="scientific">Bradyrhizobium ontarionense</name>
    <dbReference type="NCBI Taxonomy" id="2898149"/>
    <lineage>
        <taxon>Bacteria</taxon>
        <taxon>Pseudomonadati</taxon>
        <taxon>Pseudomonadota</taxon>
        <taxon>Alphaproteobacteria</taxon>
        <taxon>Hyphomicrobiales</taxon>
        <taxon>Nitrobacteraceae</taxon>
        <taxon>Bradyrhizobium</taxon>
    </lineage>
</organism>
<dbReference type="SMART" id="SM00257">
    <property type="entry name" value="LysM"/>
    <property type="match status" value="1"/>
</dbReference>
<evidence type="ECO:0000313" key="3">
    <source>
        <dbReference type="EMBL" id="UFZ05503.1"/>
    </source>
</evidence>
<feature type="region of interest" description="Disordered" evidence="1">
    <location>
        <begin position="45"/>
        <end position="65"/>
    </location>
</feature>
<evidence type="ECO:0000259" key="2">
    <source>
        <dbReference type="PROSITE" id="PS51782"/>
    </source>
</evidence>
<evidence type="ECO:0000256" key="1">
    <source>
        <dbReference type="SAM" id="MobiDB-lite"/>
    </source>
</evidence>
<feature type="domain" description="LysM" evidence="2">
    <location>
        <begin position="347"/>
        <end position="396"/>
    </location>
</feature>
<dbReference type="InterPro" id="IPR036779">
    <property type="entry name" value="LysM_dom_sf"/>
</dbReference>
<proteinExistence type="predicted"/>
<reference evidence="3" key="1">
    <citation type="journal article" date="2024" name="Antonie Van Leeuwenhoek">
        <title>Bradyrhizobium ontarionense sp. nov., a novel bacterial symbiont isolated from Aeschynomene indica (Indian jointvetch), harbours photosynthesis, nitrogen fixation and nitrous oxide (N2O) reductase genes.</title>
        <authorList>
            <person name="Bromfield E.S.P."/>
            <person name="Cloutier S."/>
        </authorList>
    </citation>
    <scope>NUCLEOTIDE SEQUENCE</scope>
    <source>
        <strain evidence="3">A19</strain>
    </source>
</reference>
<evidence type="ECO:0000313" key="4">
    <source>
        <dbReference type="Proteomes" id="UP001431010"/>
    </source>
</evidence>
<sequence>MTIVSGKGLFWAGGAFAALAAAVLLIAFVPGIDLGGSIFKRGQPAASQEEAARPGAGSEQGAADKVGSTQAAAALATAQQQASSLAALLAPVTPLAADSDSPSFDVVSVEPSGETVVAGRAAPGATVELLRNGEPHDRVVADQSGQFSMVPRRLPAGASDLTLRARQPDGREVSSRQSVAVVVEAGKRPPTVALLTPDQPTRVLSKPGASSPQAVAVDAVDIEPNGLLRVSGRARPGATVRLYLNDRLVGSAVAGPDGRLTATIKDAKWSSKDRLRLDEVDAASGTVLARAEVPLNGPEDATTASVATRVAAAGQGTVAAVPRTQLAAAPGADLKDMGTSSARAGAKTFTVSRGDSLWHISRRLLGVGTRYAVIYQANREQIRSPDLIYPGQVFVLPVKR</sequence>
<dbReference type="SUPFAM" id="SSF54106">
    <property type="entry name" value="LysM domain"/>
    <property type="match status" value="1"/>
</dbReference>